<dbReference type="AlphaFoldDB" id="A0AA86NA37"/>
<accession>A0AA86NA37</accession>
<evidence type="ECO:0000313" key="5">
    <source>
        <dbReference type="Proteomes" id="UP001642409"/>
    </source>
</evidence>
<gene>
    <name evidence="2" type="ORF">HINF_LOCUS12828</name>
    <name evidence="1" type="ORF">HINF_LOCUS3487</name>
    <name evidence="3" type="ORF">HINF_LOCUS48761</name>
    <name evidence="4" type="ORF">HINF_LOCUS57347</name>
</gene>
<dbReference type="EMBL" id="CATOUU010000082">
    <property type="protein sequence ID" value="CAI9915842.1"/>
    <property type="molecule type" value="Genomic_DNA"/>
</dbReference>
<evidence type="ECO:0000313" key="3">
    <source>
        <dbReference type="EMBL" id="CAL6059464.1"/>
    </source>
</evidence>
<comment type="caution">
    <text evidence="1">The sequence shown here is derived from an EMBL/GenBank/DDBJ whole genome shotgun (WGS) entry which is preliminary data.</text>
</comment>
<name>A0AA86NA37_9EUKA</name>
<dbReference type="EMBL" id="CATOUU010000336">
    <property type="protein sequence ID" value="CAI9925183.1"/>
    <property type="molecule type" value="Genomic_DNA"/>
</dbReference>
<dbReference type="Proteomes" id="UP001642409">
    <property type="component" value="Unassembled WGS sequence"/>
</dbReference>
<proteinExistence type="predicted"/>
<evidence type="ECO:0000313" key="4">
    <source>
        <dbReference type="EMBL" id="CAL6075730.1"/>
    </source>
</evidence>
<organism evidence="1">
    <name type="scientific">Hexamita inflata</name>
    <dbReference type="NCBI Taxonomy" id="28002"/>
    <lineage>
        <taxon>Eukaryota</taxon>
        <taxon>Metamonada</taxon>
        <taxon>Diplomonadida</taxon>
        <taxon>Hexamitidae</taxon>
        <taxon>Hexamitinae</taxon>
        <taxon>Hexamita</taxon>
    </lineage>
</organism>
<dbReference type="EMBL" id="CAXDID020000316">
    <property type="protein sequence ID" value="CAL6075730.1"/>
    <property type="molecule type" value="Genomic_DNA"/>
</dbReference>
<reference evidence="1" key="1">
    <citation type="submission" date="2023-06" db="EMBL/GenBank/DDBJ databases">
        <authorList>
            <person name="Kurt Z."/>
        </authorList>
    </citation>
    <scope>NUCLEOTIDE SEQUENCE</scope>
</reference>
<evidence type="ECO:0000313" key="2">
    <source>
        <dbReference type="EMBL" id="CAI9925183.1"/>
    </source>
</evidence>
<keyword evidence="5" id="KW-1185">Reference proteome</keyword>
<reference evidence="3 5" key="2">
    <citation type="submission" date="2024-07" db="EMBL/GenBank/DDBJ databases">
        <authorList>
            <person name="Akdeniz Z."/>
        </authorList>
    </citation>
    <scope>NUCLEOTIDE SEQUENCE [LARGE SCALE GENOMIC DNA]</scope>
</reference>
<dbReference type="EMBL" id="CAXDID020000225">
    <property type="protein sequence ID" value="CAL6059464.1"/>
    <property type="molecule type" value="Genomic_DNA"/>
</dbReference>
<evidence type="ECO:0000313" key="1">
    <source>
        <dbReference type="EMBL" id="CAI9915842.1"/>
    </source>
</evidence>
<protein>
    <submittedName>
        <fullName evidence="3">Hypothetical_protein</fullName>
    </submittedName>
</protein>
<sequence>MEIKTSGSTALVRRKHGVLSLSFLTRGGAAAGSFCGRRSSSSVEKWSEKALLSIPRTFLYFHWKWKTNHNAQREAQRDSLSGRTSLAVARRAPRYSRNEFQVDFANLEQYFSVFVWLGRWISRTKVQNSHGSGRELSSPDLPWLMNISVLSVWLQRLERNLTCLFIENCLWNSPASTRLQDARIHSHQLDSAAFPWATCTSRQPPELRVSAGWKSKPAGLQRWSAGSTVYFPFPFSPAAVLLQALSAGIGRHHRWRSGVRKRCFLYREHFCIFIGNGRRTTMPRERPSATRFRDGRLWLQHAGPRGIRETSSKSTSPISNSISAFSSGSAAGFLERKSKTPMGAGESYLARICPG</sequence>